<evidence type="ECO:0000313" key="2">
    <source>
        <dbReference type="Proteomes" id="UP000248329"/>
    </source>
</evidence>
<accession>A0AC61L353</accession>
<sequence>MPAVKPDCWMEGCCKSELGSATATPLATIELMYLLSGTRAELRNINGKPVMRLVDCSYSDVLAGLWASPNK</sequence>
<protein>
    <submittedName>
        <fullName evidence="1">Uncharacterized protein</fullName>
    </submittedName>
</protein>
<gene>
    <name evidence="1" type="ORF">C4B59_06900</name>
</gene>
<dbReference type="EMBL" id="PQXF01000010">
    <property type="protein sequence ID" value="PXF60891.1"/>
    <property type="molecule type" value="Genomic_DNA"/>
</dbReference>
<dbReference type="Proteomes" id="UP000248329">
    <property type="component" value="Unassembled WGS sequence"/>
</dbReference>
<evidence type="ECO:0000313" key="1">
    <source>
        <dbReference type="EMBL" id="PXF60891.1"/>
    </source>
</evidence>
<comment type="caution">
    <text evidence="1">The sequence shown here is derived from an EMBL/GenBank/DDBJ whole genome shotgun (WGS) entry which is preliminary data.</text>
</comment>
<name>A0AC61L353_9EURY</name>
<reference evidence="1" key="1">
    <citation type="submission" date="2018-01" db="EMBL/GenBank/DDBJ databases">
        <authorList>
            <person name="Krukenberg V."/>
        </authorList>
    </citation>
    <scope>NUCLEOTIDE SEQUENCE</scope>
    <source>
        <strain evidence="1">E20ANME2</strain>
    </source>
</reference>
<organism evidence="1 2">
    <name type="scientific">Candidatus Methanogaster sp</name>
    <dbReference type="NCBI Taxonomy" id="3386292"/>
    <lineage>
        <taxon>Archaea</taxon>
        <taxon>Methanobacteriati</taxon>
        <taxon>Methanobacteriota</taxon>
        <taxon>Stenosarchaea group</taxon>
        <taxon>Methanomicrobia</taxon>
        <taxon>Methanosarcinales</taxon>
        <taxon>ANME-2 cluster</taxon>
        <taxon>Candidatus Methanogasteraceae</taxon>
        <taxon>Candidatus Methanogaster</taxon>
    </lineage>
</organism>
<proteinExistence type="predicted"/>